<dbReference type="Pfam" id="PF26561">
    <property type="entry name" value="LETM1_C"/>
    <property type="match status" value="1"/>
</dbReference>
<dbReference type="InterPro" id="IPR059005">
    <property type="entry name" value="LETM1_C"/>
</dbReference>
<keyword evidence="15 18" id="KW-0496">Mitochondrion</keyword>
<dbReference type="PANTHER" id="PTHR14009:SF1">
    <property type="entry name" value="MITOCHONDRIAL PROTON_CALCIUM EXCHANGER PROTEIN"/>
    <property type="match status" value="1"/>
</dbReference>
<evidence type="ECO:0000313" key="25">
    <source>
        <dbReference type="Proteomes" id="UP000792457"/>
    </source>
</evidence>
<dbReference type="PANTHER" id="PTHR14009">
    <property type="entry name" value="LEUCINE ZIPPER-EF-HAND CONTAINING TRANSMEMBRANE PROTEIN"/>
    <property type="match status" value="1"/>
</dbReference>
<feature type="region of interest" description="Disordered" evidence="20">
    <location>
        <begin position="741"/>
        <end position="766"/>
    </location>
</feature>
<gene>
    <name evidence="24" type="ORF">J437_LFUL003134</name>
</gene>
<keyword evidence="8" id="KW-0479">Metal-binding</keyword>
<dbReference type="GO" id="GO:0005743">
    <property type="term" value="C:mitochondrial inner membrane"/>
    <property type="evidence" value="ECO:0007669"/>
    <property type="project" value="UniProtKB-SubCell"/>
</dbReference>
<dbReference type="GO" id="GO:0030003">
    <property type="term" value="P:intracellular monoatomic cation homeostasis"/>
    <property type="evidence" value="ECO:0007669"/>
    <property type="project" value="TreeGrafter"/>
</dbReference>
<evidence type="ECO:0000256" key="17">
    <source>
        <dbReference type="ARBA" id="ARBA00031360"/>
    </source>
</evidence>
<sequence>MYFSTMYGLSGNCKAVAMGSNNLLKRGCRCRHRDVFLIYKYPKLMTDFRYNSILIHAQPHINLTSIKTKYSSYLCILSNQFRTKIDHKIYRPGHLAMCVTHLHTSSPLSDSEPRKASSKVEETVEVLKEKLKTKDEILPAVDTIPPKKSIKQRVIDEVKHYYHGFRLLFIDIKVSLALCWRVLNGKSLSRREHRQLVRTTSDLFRLLPFSVFIIVPFMELLLPVALKLFPGMLPSTFQTDNEKEDKMKKALKVKLEMAKFLQETLDDMAVTSKGHSSQLAKEFAEFFIKVRTSGEQASNKEILKFSKLFEDEITLDSLSRPQLAALCRVLEIQPLGTNNFLRFQLRMRLRQLAADDKVIRKEGVESLSASELQQACRSRGMRAYGVSEDRLRSQLEQWLDLSLNEKVPPSLLLLSRALLLPDTIPPGDQLKVTISVLPDTVVTKTSAAIGEREGKIDNLLKLKLIKEEERKIKEERMEEREERKIIEKVEREKVEREKEEELAAEKLLAEKGTTAADVVKPSVIPVTPVETPTELVSEKDLEAIEDGLASLGKEKKRLLIEQEELKELKEEMAEYKEDVETLAKVAKAVDVKADVKESLAAKRLFRKVNSMIAKMDSLVSQLEKEEELIKQDLGKEESTEKTKDLVSIEELIESIRRIQKVPDSSRLERISQILGEIDVDQDGAIRVDDVLKVIESIGKENVRLTPLQISEVIQLMEKEEILQIEDQIGKVLEHETIKRAVEKGDGATKESPVIKPKEKIPPSKTL</sequence>
<evidence type="ECO:0000256" key="12">
    <source>
        <dbReference type="ARBA" id="ARBA00022989"/>
    </source>
</evidence>
<dbReference type="Pfam" id="PF07766">
    <property type="entry name" value="LETM1_RBD"/>
    <property type="match status" value="1"/>
</dbReference>
<evidence type="ECO:0000256" key="15">
    <source>
        <dbReference type="ARBA" id="ARBA00023128"/>
    </source>
</evidence>
<keyword evidence="16 21" id="KW-0472">Membrane</keyword>
<evidence type="ECO:0000256" key="10">
    <source>
        <dbReference type="ARBA" id="ARBA00022837"/>
    </source>
</evidence>
<feature type="coiled-coil region" evidence="19">
    <location>
        <begin position="462"/>
        <end position="506"/>
    </location>
</feature>
<evidence type="ECO:0000256" key="3">
    <source>
        <dbReference type="ARBA" id="ARBA00020557"/>
    </source>
</evidence>
<evidence type="ECO:0000259" key="22">
    <source>
        <dbReference type="PROSITE" id="PS50222"/>
    </source>
</evidence>
<evidence type="ECO:0000256" key="9">
    <source>
        <dbReference type="ARBA" id="ARBA00022792"/>
    </source>
</evidence>
<evidence type="ECO:0000256" key="20">
    <source>
        <dbReference type="SAM" id="MobiDB-lite"/>
    </source>
</evidence>
<evidence type="ECO:0000256" key="18">
    <source>
        <dbReference type="PROSITE-ProRule" id="PRU01094"/>
    </source>
</evidence>
<reference evidence="24" key="2">
    <citation type="submission" date="2017-10" db="EMBL/GenBank/DDBJ databases">
        <title>Ladona fulva Genome sequencing and assembly.</title>
        <authorList>
            <person name="Murali S."/>
            <person name="Richards S."/>
            <person name="Bandaranaike D."/>
            <person name="Bellair M."/>
            <person name="Blankenburg K."/>
            <person name="Chao H."/>
            <person name="Dinh H."/>
            <person name="Doddapaneni H."/>
            <person name="Dugan-Rocha S."/>
            <person name="Elkadiri S."/>
            <person name="Gnanaolivu R."/>
            <person name="Hernandez B."/>
            <person name="Skinner E."/>
            <person name="Javaid M."/>
            <person name="Lee S."/>
            <person name="Li M."/>
            <person name="Ming W."/>
            <person name="Munidasa M."/>
            <person name="Muniz J."/>
            <person name="Nguyen L."/>
            <person name="Hughes D."/>
            <person name="Osuji N."/>
            <person name="Pu L.-L."/>
            <person name="Puazo M."/>
            <person name="Qu C."/>
            <person name="Quiroz J."/>
            <person name="Raj R."/>
            <person name="Weissenberger G."/>
            <person name="Xin Y."/>
            <person name="Zou X."/>
            <person name="Han Y."/>
            <person name="Worley K."/>
            <person name="Muzny D."/>
            <person name="Gibbs R."/>
        </authorList>
    </citation>
    <scope>NUCLEOTIDE SEQUENCE</scope>
    <source>
        <strain evidence="24">Sampled in the wild</strain>
    </source>
</reference>
<evidence type="ECO:0000256" key="19">
    <source>
        <dbReference type="SAM" id="Coils"/>
    </source>
</evidence>
<keyword evidence="10" id="KW-0106">Calcium</keyword>
<evidence type="ECO:0000256" key="6">
    <source>
        <dbReference type="ARBA" id="ARBA00022568"/>
    </source>
</evidence>
<keyword evidence="25" id="KW-1185">Reference proteome</keyword>
<evidence type="ECO:0000256" key="8">
    <source>
        <dbReference type="ARBA" id="ARBA00022723"/>
    </source>
</evidence>
<feature type="domain" description="EF-hand" evidence="22">
    <location>
        <begin position="665"/>
        <end position="700"/>
    </location>
</feature>
<keyword evidence="9" id="KW-0999">Mitochondrion inner membrane</keyword>
<keyword evidence="7 21" id="KW-0812">Transmembrane</keyword>
<dbReference type="GO" id="GO:0043022">
    <property type="term" value="F:ribosome binding"/>
    <property type="evidence" value="ECO:0007669"/>
    <property type="project" value="InterPro"/>
</dbReference>
<keyword evidence="12 21" id="KW-1133">Transmembrane helix</keyword>
<evidence type="ECO:0000256" key="11">
    <source>
        <dbReference type="ARBA" id="ARBA00022946"/>
    </source>
</evidence>
<evidence type="ECO:0000256" key="21">
    <source>
        <dbReference type="SAM" id="Phobius"/>
    </source>
</evidence>
<feature type="transmembrane region" description="Helical" evidence="21">
    <location>
        <begin position="203"/>
        <end position="226"/>
    </location>
</feature>
<dbReference type="GO" id="GO:0005509">
    <property type="term" value="F:calcium ion binding"/>
    <property type="evidence" value="ECO:0007669"/>
    <property type="project" value="InterPro"/>
</dbReference>
<evidence type="ECO:0000256" key="16">
    <source>
        <dbReference type="ARBA" id="ARBA00023136"/>
    </source>
</evidence>
<dbReference type="InterPro" id="IPR033122">
    <property type="entry name" value="LETM1-like_RBD"/>
</dbReference>
<reference evidence="24" key="1">
    <citation type="submission" date="2013-04" db="EMBL/GenBank/DDBJ databases">
        <authorList>
            <person name="Qu J."/>
            <person name="Murali S.C."/>
            <person name="Bandaranaike D."/>
            <person name="Bellair M."/>
            <person name="Blankenburg K."/>
            <person name="Chao H."/>
            <person name="Dinh H."/>
            <person name="Doddapaneni H."/>
            <person name="Downs B."/>
            <person name="Dugan-Rocha S."/>
            <person name="Elkadiri S."/>
            <person name="Gnanaolivu R.D."/>
            <person name="Hernandez B."/>
            <person name="Javaid M."/>
            <person name="Jayaseelan J.C."/>
            <person name="Lee S."/>
            <person name="Li M."/>
            <person name="Ming W."/>
            <person name="Munidasa M."/>
            <person name="Muniz J."/>
            <person name="Nguyen L."/>
            <person name="Ongeri F."/>
            <person name="Osuji N."/>
            <person name="Pu L.-L."/>
            <person name="Puazo M."/>
            <person name="Qu C."/>
            <person name="Quiroz J."/>
            <person name="Raj R."/>
            <person name="Weissenberger G."/>
            <person name="Xin Y."/>
            <person name="Zou X."/>
            <person name="Han Y."/>
            <person name="Richards S."/>
            <person name="Worley K."/>
            <person name="Muzny D."/>
            <person name="Gibbs R."/>
        </authorList>
    </citation>
    <scope>NUCLEOTIDE SEQUENCE</scope>
    <source>
        <strain evidence="24">Sampled in the wild</strain>
    </source>
</reference>
<evidence type="ECO:0000256" key="7">
    <source>
        <dbReference type="ARBA" id="ARBA00022692"/>
    </source>
</evidence>
<dbReference type="SUPFAM" id="SSF47473">
    <property type="entry name" value="EF-hand"/>
    <property type="match status" value="1"/>
</dbReference>
<keyword evidence="14" id="KW-0406">Ion transport</keyword>
<proteinExistence type="inferred from homology"/>
<dbReference type="Proteomes" id="UP000792457">
    <property type="component" value="Unassembled WGS sequence"/>
</dbReference>
<evidence type="ECO:0000259" key="23">
    <source>
        <dbReference type="PROSITE" id="PS51758"/>
    </source>
</evidence>
<evidence type="ECO:0000313" key="24">
    <source>
        <dbReference type="EMBL" id="KAG8240420.1"/>
    </source>
</evidence>
<comment type="caution">
    <text evidence="24">The sequence shown here is derived from an EMBL/GenBank/DDBJ whole genome shotgun (WGS) entry which is preliminary data.</text>
</comment>
<organism evidence="24 25">
    <name type="scientific">Ladona fulva</name>
    <name type="common">Scarce chaser dragonfly</name>
    <name type="synonym">Libellula fulva</name>
    <dbReference type="NCBI Taxonomy" id="123851"/>
    <lineage>
        <taxon>Eukaryota</taxon>
        <taxon>Metazoa</taxon>
        <taxon>Ecdysozoa</taxon>
        <taxon>Arthropoda</taxon>
        <taxon>Hexapoda</taxon>
        <taxon>Insecta</taxon>
        <taxon>Pterygota</taxon>
        <taxon>Palaeoptera</taxon>
        <taxon>Odonata</taxon>
        <taxon>Epiprocta</taxon>
        <taxon>Anisoptera</taxon>
        <taxon>Libelluloidea</taxon>
        <taxon>Libellulidae</taxon>
        <taxon>Ladona</taxon>
    </lineage>
</organism>
<feature type="coiled-coil region" evidence="19">
    <location>
        <begin position="548"/>
        <end position="628"/>
    </location>
</feature>
<accession>A0A8K0KVG6</accession>
<dbReference type="PROSITE" id="PS51758">
    <property type="entry name" value="LETM1_RBD"/>
    <property type="match status" value="1"/>
</dbReference>
<evidence type="ECO:0000256" key="1">
    <source>
        <dbReference type="ARBA" id="ARBA00004434"/>
    </source>
</evidence>
<evidence type="ECO:0000256" key="2">
    <source>
        <dbReference type="ARBA" id="ARBA00009584"/>
    </source>
</evidence>
<dbReference type="AlphaFoldDB" id="A0A8K0KVG6"/>
<comment type="subcellular location">
    <subcellularLocation>
        <location evidence="1">Mitochondrion inner membrane</location>
        <topology evidence="1">Single-pass membrane protein</topology>
    </subcellularLocation>
</comment>
<keyword evidence="13 19" id="KW-0175">Coiled coil</keyword>
<dbReference type="InterPro" id="IPR002048">
    <property type="entry name" value="EF_hand_dom"/>
</dbReference>
<keyword evidence="4" id="KW-0813">Transport</keyword>
<evidence type="ECO:0000256" key="13">
    <source>
        <dbReference type="ARBA" id="ARBA00023054"/>
    </source>
</evidence>
<dbReference type="InterPro" id="IPR044202">
    <property type="entry name" value="LETM1/MDM38-like"/>
</dbReference>
<evidence type="ECO:0000256" key="14">
    <source>
        <dbReference type="ARBA" id="ARBA00023065"/>
    </source>
</evidence>
<feature type="compositionally biased region" description="Basic and acidic residues" evidence="20">
    <location>
        <begin position="755"/>
        <end position="766"/>
    </location>
</feature>
<evidence type="ECO:0000256" key="5">
    <source>
        <dbReference type="ARBA" id="ARBA00022449"/>
    </source>
</evidence>
<dbReference type="PROSITE" id="PS50222">
    <property type="entry name" value="EF_HAND_2"/>
    <property type="match status" value="1"/>
</dbReference>
<dbReference type="EMBL" id="KZ312452">
    <property type="protein sequence ID" value="KAG8240420.1"/>
    <property type="molecule type" value="Genomic_DNA"/>
</dbReference>
<dbReference type="GO" id="GO:0015297">
    <property type="term" value="F:antiporter activity"/>
    <property type="evidence" value="ECO:0007669"/>
    <property type="project" value="UniProtKB-KW"/>
</dbReference>
<keyword evidence="11" id="KW-0809">Transit peptide</keyword>
<dbReference type="InterPro" id="IPR011992">
    <property type="entry name" value="EF-hand-dom_pair"/>
</dbReference>
<name>A0A8K0KVG6_LADFU</name>
<comment type="similarity">
    <text evidence="2">Belongs to the LETM1 family.</text>
</comment>
<protein>
    <recommendedName>
        <fullName evidence="3">Mitochondrial proton/calcium exchanger protein</fullName>
    </recommendedName>
    <alternativeName>
        <fullName evidence="17">Leucine zipper-EF-hand-containing transmembrane protein 1</fullName>
    </alternativeName>
</protein>
<keyword evidence="5" id="KW-0050">Antiport</keyword>
<evidence type="ECO:0000256" key="4">
    <source>
        <dbReference type="ARBA" id="ARBA00022448"/>
    </source>
</evidence>
<feature type="domain" description="Letm1 RBD" evidence="23">
    <location>
        <begin position="249"/>
        <end position="528"/>
    </location>
</feature>
<keyword evidence="6" id="KW-0109">Calcium transport</keyword>
<dbReference type="OrthoDB" id="624114at2759"/>